<evidence type="ECO:0000313" key="2">
    <source>
        <dbReference type="EMBL" id="SUP42420.1"/>
    </source>
</evidence>
<dbReference type="AlphaFoldDB" id="A0A380NJD4"/>
<dbReference type="SMART" id="SM00382">
    <property type="entry name" value="AAA"/>
    <property type="match status" value="1"/>
</dbReference>
<evidence type="ECO:0000259" key="1">
    <source>
        <dbReference type="SMART" id="SM00382"/>
    </source>
</evidence>
<sequence length="207" mass="24025">MLIGPMTPTIFKPINWEYYGIYKRYQKVTLEDMTVLDVNKEAFDVIKEYAEHVVHKLDVGLGLIIKGPVGTGKTTAAVAIMKEAIQNKRSPYFISMISLLDKLMSLRDQEERYEFEQRIKNCSLLVLDDLGGEYIGKDKDESFMLKRIMSIIAERNQRSKSTIITTNLKIKELKERYDERVIDRLGSTNQIITLSGPSLRREEWREL</sequence>
<accession>A0A380NJD4</accession>
<evidence type="ECO:0000313" key="3">
    <source>
        <dbReference type="Proteomes" id="UP000255367"/>
    </source>
</evidence>
<gene>
    <name evidence="2" type="ORF">NCTC12020_00852</name>
</gene>
<dbReference type="PANTHER" id="PTHR30050:SF4">
    <property type="entry name" value="ATP-BINDING PROTEIN RV3427C IN INSERTION SEQUENCE-RELATED"/>
    <property type="match status" value="1"/>
</dbReference>
<dbReference type="PANTHER" id="PTHR30050">
    <property type="entry name" value="CHROMOSOMAL REPLICATION INITIATOR PROTEIN DNAA"/>
    <property type="match status" value="1"/>
</dbReference>
<feature type="domain" description="AAA+ ATPase" evidence="1">
    <location>
        <begin position="59"/>
        <end position="187"/>
    </location>
</feature>
<dbReference type="Gene3D" id="3.40.50.300">
    <property type="entry name" value="P-loop containing nucleotide triphosphate hydrolases"/>
    <property type="match status" value="1"/>
</dbReference>
<dbReference type="GO" id="GO:0006260">
    <property type="term" value="P:DNA replication"/>
    <property type="evidence" value="ECO:0007669"/>
    <property type="project" value="TreeGrafter"/>
</dbReference>
<dbReference type="Proteomes" id="UP000255367">
    <property type="component" value="Unassembled WGS sequence"/>
</dbReference>
<dbReference type="GO" id="GO:0005524">
    <property type="term" value="F:ATP binding"/>
    <property type="evidence" value="ECO:0007669"/>
    <property type="project" value="InterPro"/>
</dbReference>
<name>A0A380NJD4_9FIRM</name>
<dbReference type="CDD" id="cd00009">
    <property type="entry name" value="AAA"/>
    <property type="match status" value="1"/>
</dbReference>
<dbReference type="InterPro" id="IPR027417">
    <property type="entry name" value="P-loop_NTPase"/>
</dbReference>
<proteinExistence type="predicted"/>
<protein>
    <submittedName>
        <fullName evidence="2">DNA replication protein</fullName>
    </submittedName>
</protein>
<dbReference type="InterPro" id="IPR002611">
    <property type="entry name" value="IstB_ATP-bd"/>
</dbReference>
<dbReference type="SUPFAM" id="SSF52540">
    <property type="entry name" value="P-loop containing nucleoside triphosphate hydrolases"/>
    <property type="match status" value="1"/>
</dbReference>
<organism evidence="2 3">
    <name type="scientific">Veillonella criceti</name>
    <dbReference type="NCBI Taxonomy" id="103891"/>
    <lineage>
        <taxon>Bacteria</taxon>
        <taxon>Bacillati</taxon>
        <taxon>Bacillota</taxon>
        <taxon>Negativicutes</taxon>
        <taxon>Veillonellales</taxon>
        <taxon>Veillonellaceae</taxon>
        <taxon>Veillonella</taxon>
    </lineage>
</organism>
<keyword evidence="3" id="KW-1185">Reference proteome</keyword>
<dbReference type="Pfam" id="PF01695">
    <property type="entry name" value="IstB_IS21"/>
    <property type="match status" value="1"/>
</dbReference>
<dbReference type="InterPro" id="IPR003593">
    <property type="entry name" value="AAA+_ATPase"/>
</dbReference>
<dbReference type="EMBL" id="UHIO01000001">
    <property type="protein sequence ID" value="SUP42420.1"/>
    <property type="molecule type" value="Genomic_DNA"/>
</dbReference>
<reference evidence="2 3" key="1">
    <citation type="submission" date="2018-06" db="EMBL/GenBank/DDBJ databases">
        <authorList>
            <consortium name="Pathogen Informatics"/>
            <person name="Doyle S."/>
        </authorList>
    </citation>
    <scope>NUCLEOTIDE SEQUENCE [LARGE SCALE GENOMIC DNA]</scope>
    <source>
        <strain evidence="2 3">NCTC12020</strain>
    </source>
</reference>